<dbReference type="Proteomes" id="UP000550401">
    <property type="component" value="Unassembled WGS sequence"/>
</dbReference>
<keyword evidence="5" id="KW-1185">Reference proteome</keyword>
<name>A0A839F4P9_9GAMM</name>
<organism evidence="4 5">
    <name type="scientific">Dokdonella fugitiva</name>
    <dbReference type="NCBI Taxonomy" id="328517"/>
    <lineage>
        <taxon>Bacteria</taxon>
        <taxon>Pseudomonadati</taxon>
        <taxon>Pseudomonadota</taxon>
        <taxon>Gammaproteobacteria</taxon>
        <taxon>Lysobacterales</taxon>
        <taxon>Rhodanobacteraceae</taxon>
        <taxon>Dokdonella</taxon>
    </lineage>
</organism>
<evidence type="ECO:0000313" key="4">
    <source>
        <dbReference type="EMBL" id="MBA8889546.1"/>
    </source>
</evidence>
<dbReference type="RefSeq" id="WP_182532587.1">
    <property type="nucleotide sequence ID" value="NZ_JACGXL010000007.1"/>
</dbReference>
<keyword evidence="2" id="KW-0732">Signal</keyword>
<dbReference type="EMBL" id="JACGXL010000007">
    <property type="protein sequence ID" value="MBA8889546.1"/>
    <property type="molecule type" value="Genomic_DNA"/>
</dbReference>
<evidence type="ECO:0000256" key="1">
    <source>
        <dbReference type="SAM" id="MobiDB-lite"/>
    </source>
</evidence>
<proteinExistence type="predicted"/>
<feature type="domain" description="DUF4124" evidence="3">
    <location>
        <begin position="7"/>
        <end position="59"/>
    </location>
</feature>
<protein>
    <recommendedName>
        <fullName evidence="3">DUF4124 domain-containing protein</fullName>
    </recommendedName>
</protein>
<dbReference type="Pfam" id="PF13511">
    <property type="entry name" value="DUF4124"/>
    <property type="match status" value="1"/>
</dbReference>
<feature type="signal peptide" evidence="2">
    <location>
        <begin position="1"/>
        <end position="17"/>
    </location>
</feature>
<evidence type="ECO:0000256" key="2">
    <source>
        <dbReference type="SAM" id="SignalP"/>
    </source>
</evidence>
<feature type="region of interest" description="Disordered" evidence="1">
    <location>
        <begin position="50"/>
        <end position="74"/>
    </location>
</feature>
<gene>
    <name evidence="4" type="ORF">FHW12_003792</name>
</gene>
<evidence type="ECO:0000313" key="5">
    <source>
        <dbReference type="Proteomes" id="UP000550401"/>
    </source>
</evidence>
<comment type="caution">
    <text evidence="4">The sequence shown here is derived from an EMBL/GenBank/DDBJ whole genome shotgun (WGS) entry which is preliminary data.</text>
</comment>
<accession>A0A839F4P9</accession>
<dbReference type="AlphaFoldDB" id="A0A839F4P9"/>
<reference evidence="4 5" key="1">
    <citation type="submission" date="2020-07" db="EMBL/GenBank/DDBJ databases">
        <title>Genomic Encyclopedia of Type Strains, Phase IV (KMG-V): Genome sequencing to study the core and pangenomes of soil and plant-associated prokaryotes.</title>
        <authorList>
            <person name="Whitman W."/>
        </authorList>
    </citation>
    <scope>NUCLEOTIDE SEQUENCE [LARGE SCALE GENOMIC DNA]</scope>
    <source>
        <strain evidence="4 5">RH2WT43</strain>
    </source>
</reference>
<sequence>MIRAVLLLACFPFAAGATDVYRCTGPDGVSYQDKPCADAKEQSVVHLVDAPPAAPAPPPTVDDDALPAATDAAPAPPLPAIPPPSFYLCIAHDGSRYVSDDGIGRRSLVPYAMLADSGKSLAQAYGPGGIGVSAPELQHPPTVPTHADPLGASYVWVVDACHHAEPAEACAYLRGELDTVTGKLRRAFSDTQAQLKQDQAQLRERLRGC</sequence>
<dbReference type="InterPro" id="IPR025392">
    <property type="entry name" value="DUF4124"/>
</dbReference>
<evidence type="ECO:0000259" key="3">
    <source>
        <dbReference type="Pfam" id="PF13511"/>
    </source>
</evidence>
<feature type="chain" id="PRO_5032691324" description="DUF4124 domain-containing protein" evidence="2">
    <location>
        <begin position="18"/>
        <end position="209"/>
    </location>
</feature>